<dbReference type="EMBL" id="WNYA01050238">
    <property type="protein sequence ID" value="KAG8536109.1"/>
    <property type="molecule type" value="Genomic_DNA"/>
</dbReference>
<dbReference type="Proteomes" id="UP000824782">
    <property type="component" value="Unassembled WGS sequence"/>
</dbReference>
<evidence type="ECO:0000313" key="1">
    <source>
        <dbReference type="EMBL" id="KAG8536109.1"/>
    </source>
</evidence>
<comment type="caution">
    <text evidence="1">The sequence shown here is derived from an EMBL/GenBank/DDBJ whole genome shotgun (WGS) entry which is preliminary data.</text>
</comment>
<name>A0AAV6YEX9_ENGPU</name>
<organism evidence="1 2">
    <name type="scientific">Engystomops pustulosus</name>
    <name type="common">Tungara frog</name>
    <name type="synonym">Physalaemus pustulosus</name>
    <dbReference type="NCBI Taxonomy" id="76066"/>
    <lineage>
        <taxon>Eukaryota</taxon>
        <taxon>Metazoa</taxon>
        <taxon>Chordata</taxon>
        <taxon>Craniata</taxon>
        <taxon>Vertebrata</taxon>
        <taxon>Euteleostomi</taxon>
        <taxon>Amphibia</taxon>
        <taxon>Batrachia</taxon>
        <taxon>Anura</taxon>
        <taxon>Neobatrachia</taxon>
        <taxon>Hyloidea</taxon>
        <taxon>Leptodactylidae</taxon>
        <taxon>Leiuperinae</taxon>
        <taxon>Engystomops</taxon>
    </lineage>
</organism>
<proteinExistence type="predicted"/>
<accession>A0AAV6YEX9</accession>
<keyword evidence="2" id="KW-1185">Reference proteome</keyword>
<protein>
    <submittedName>
        <fullName evidence="1">Uncharacterized protein</fullName>
    </submittedName>
</protein>
<evidence type="ECO:0000313" key="2">
    <source>
        <dbReference type="Proteomes" id="UP000824782"/>
    </source>
</evidence>
<dbReference type="AlphaFoldDB" id="A0AAV6YEX9"/>
<gene>
    <name evidence="1" type="ORF">GDO81_027108</name>
</gene>
<reference evidence="1" key="1">
    <citation type="thesis" date="2020" institute="ProQuest LLC" country="789 East Eisenhower Parkway, Ann Arbor, MI, USA">
        <title>Comparative Genomics and Chromosome Evolution.</title>
        <authorList>
            <person name="Mudd A.B."/>
        </authorList>
    </citation>
    <scope>NUCLEOTIDE SEQUENCE</scope>
    <source>
        <strain evidence="1">237g6f4</strain>
        <tissue evidence="1">Blood</tissue>
    </source>
</reference>
<sequence>MAAHSWHLLNTQLADCPPRRTLAQSCEPLYVLLNNLGDSLKTTNPRDHSGGSTSMRRQARDRLLVCVWNGVALGMSSLQQLH</sequence>